<dbReference type="EMBL" id="RSDW01000001">
    <property type="protein sequence ID" value="RSL18331.1"/>
    <property type="molecule type" value="Genomic_DNA"/>
</dbReference>
<organism evidence="1 2">
    <name type="scientific">Edaphobacter aggregans</name>
    <dbReference type="NCBI Taxonomy" id="570835"/>
    <lineage>
        <taxon>Bacteria</taxon>
        <taxon>Pseudomonadati</taxon>
        <taxon>Acidobacteriota</taxon>
        <taxon>Terriglobia</taxon>
        <taxon>Terriglobales</taxon>
        <taxon>Acidobacteriaceae</taxon>
        <taxon>Edaphobacter</taxon>
    </lineage>
</organism>
<proteinExistence type="predicted"/>
<comment type="caution">
    <text evidence="1">The sequence shown here is derived from an EMBL/GenBank/DDBJ whole genome shotgun (WGS) entry which is preliminary data.</text>
</comment>
<evidence type="ECO:0000313" key="1">
    <source>
        <dbReference type="EMBL" id="RSL18331.1"/>
    </source>
</evidence>
<accession>A0A3R9QD04</accession>
<dbReference type="OrthoDB" id="3290460at2"/>
<sequence>MSTINLHQTSTLTPEQYVAGLTDFGPGRSKLFGNSADEYLKVHHQGRVEADVTEGSGGIWERLHYDWSDPNHVVLTTTDSNVWGVASGYTYDFTRRPGGTTDIDVAIVRDGKNLKGRLLGFVLGTIGKGVLERAFENSVKAIEARNSVAKEKRAA</sequence>
<dbReference type="RefSeq" id="WP_125486706.1">
    <property type="nucleotide sequence ID" value="NZ_RSDW01000001.1"/>
</dbReference>
<evidence type="ECO:0000313" key="2">
    <source>
        <dbReference type="Proteomes" id="UP000269669"/>
    </source>
</evidence>
<protein>
    <recommendedName>
        <fullName evidence="3">Polyketide cyclase/dehydrase/lipid transport protein</fullName>
    </recommendedName>
</protein>
<dbReference type="Proteomes" id="UP000269669">
    <property type="component" value="Unassembled WGS sequence"/>
</dbReference>
<keyword evidence="2" id="KW-1185">Reference proteome</keyword>
<name>A0A3R9QD04_9BACT</name>
<reference evidence="1 2" key="1">
    <citation type="submission" date="2018-12" db="EMBL/GenBank/DDBJ databases">
        <title>Sequencing of bacterial isolates from soil warming experiment in Harvard Forest, Massachusetts, USA.</title>
        <authorList>
            <person name="Deangelis K."/>
        </authorList>
    </citation>
    <scope>NUCLEOTIDE SEQUENCE [LARGE SCALE GENOMIC DNA]</scope>
    <source>
        <strain evidence="1 2">EB153</strain>
    </source>
</reference>
<evidence type="ECO:0008006" key="3">
    <source>
        <dbReference type="Google" id="ProtNLM"/>
    </source>
</evidence>
<dbReference type="AlphaFoldDB" id="A0A3R9QD04"/>
<gene>
    <name evidence="1" type="ORF">EDE15_3894</name>
</gene>